<dbReference type="Proteomes" id="UP001281614">
    <property type="component" value="Unassembled WGS sequence"/>
</dbReference>
<dbReference type="AlphaFoldDB" id="A0AAD9YN06"/>
<name>A0AAD9YN06_COLKA</name>
<feature type="region of interest" description="Disordered" evidence="1">
    <location>
        <begin position="1"/>
        <end position="168"/>
    </location>
</feature>
<evidence type="ECO:0000313" key="3">
    <source>
        <dbReference type="Proteomes" id="UP001281614"/>
    </source>
</evidence>
<feature type="compositionally biased region" description="Basic and acidic residues" evidence="1">
    <location>
        <begin position="121"/>
        <end position="147"/>
    </location>
</feature>
<evidence type="ECO:0000313" key="2">
    <source>
        <dbReference type="EMBL" id="KAK2772391.1"/>
    </source>
</evidence>
<sequence>MDAEANKAPEAIVAPEKSSTPATTDTFSSPSKAGSSPVRTESQGQSRKVSLTKYDGQQQIKSKAPPRRSRSKYKLPTTESKPPVLDEDSWENPSLEKKAAVSLKTRAKRSNTARSASKKASPPEEKPVPNEDHPSEPEDAKPEDGKPRRSNRLSSSGGVKKPGNTRKC</sequence>
<proteinExistence type="predicted"/>
<protein>
    <submittedName>
        <fullName evidence="2">Uncharacterized protein</fullName>
    </submittedName>
</protein>
<evidence type="ECO:0000256" key="1">
    <source>
        <dbReference type="SAM" id="MobiDB-lite"/>
    </source>
</evidence>
<feature type="compositionally biased region" description="Polar residues" evidence="1">
    <location>
        <begin position="17"/>
        <end position="61"/>
    </location>
</feature>
<accession>A0AAD9YN06</accession>
<gene>
    <name evidence="2" type="ORF">CKAH01_03929</name>
</gene>
<keyword evidence="3" id="KW-1185">Reference proteome</keyword>
<dbReference type="EMBL" id="VYYT01000068">
    <property type="protein sequence ID" value="KAK2772391.1"/>
    <property type="molecule type" value="Genomic_DNA"/>
</dbReference>
<reference evidence="2" key="1">
    <citation type="submission" date="2023-02" db="EMBL/GenBank/DDBJ databases">
        <title>Colletotrichum kahawae CIFC_Que2 genome sequencing and assembly.</title>
        <authorList>
            <person name="Baroncelli R."/>
        </authorList>
    </citation>
    <scope>NUCLEOTIDE SEQUENCE</scope>
    <source>
        <strain evidence="2">CIFC_Que2</strain>
    </source>
</reference>
<feature type="compositionally biased region" description="Basic residues" evidence="1">
    <location>
        <begin position="64"/>
        <end position="73"/>
    </location>
</feature>
<organism evidence="2 3">
    <name type="scientific">Colletotrichum kahawae</name>
    <name type="common">Coffee berry disease fungus</name>
    <dbReference type="NCBI Taxonomy" id="34407"/>
    <lineage>
        <taxon>Eukaryota</taxon>
        <taxon>Fungi</taxon>
        <taxon>Dikarya</taxon>
        <taxon>Ascomycota</taxon>
        <taxon>Pezizomycotina</taxon>
        <taxon>Sordariomycetes</taxon>
        <taxon>Hypocreomycetidae</taxon>
        <taxon>Glomerellales</taxon>
        <taxon>Glomerellaceae</taxon>
        <taxon>Colletotrichum</taxon>
        <taxon>Colletotrichum gloeosporioides species complex</taxon>
    </lineage>
</organism>
<comment type="caution">
    <text evidence="2">The sequence shown here is derived from an EMBL/GenBank/DDBJ whole genome shotgun (WGS) entry which is preliminary data.</text>
</comment>